<dbReference type="Proteomes" id="UP001189429">
    <property type="component" value="Unassembled WGS sequence"/>
</dbReference>
<reference evidence="2" key="1">
    <citation type="submission" date="2023-10" db="EMBL/GenBank/DDBJ databases">
        <authorList>
            <person name="Chen Y."/>
            <person name="Shah S."/>
            <person name="Dougan E. K."/>
            <person name="Thang M."/>
            <person name="Chan C."/>
        </authorList>
    </citation>
    <scope>NUCLEOTIDE SEQUENCE [LARGE SCALE GENOMIC DNA]</scope>
</reference>
<dbReference type="EMBL" id="CAUYUJ010003191">
    <property type="protein sequence ID" value="CAK0804228.1"/>
    <property type="molecule type" value="Genomic_DNA"/>
</dbReference>
<keyword evidence="3" id="KW-1185">Reference proteome</keyword>
<comment type="caution">
    <text evidence="2">The sequence shown here is derived from an EMBL/GenBank/DDBJ whole genome shotgun (WGS) entry which is preliminary data.</text>
</comment>
<feature type="region of interest" description="Disordered" evidence="1">
    <location>
        <begin position="122"/>
        <end position="194"/>
    </location>
</feature>
<gene>
    <name evidence="2" type="ORF">PCOR1329_LOCUS11108</name>
</gene>
<name>A0ABN9QE82_9DINO</name>
<feature type="region of interest" description="Disordered" evidence="1">
    <location>
        <begin position="84"/>
        <end position="103"/>
    </location>
</feature>
<feature type="compositionally biased region" description="Basic and acidic residues" evidence="1">
    <location>
        <begin position="185"/>
        <end position="194"/>
    </location>
</feature>
<organism evidence="2 3">
    <name type="scientific">Prorocentrum cordatum</name>
    <dbReference type="NCBI Taxonomy" id="2364126"/>
    <lineage>
        <taxon>Eukaryota</taxon>
        <taxon>Sar</taxon>
        <taxon>Alveolata</taxon>
        <taxon>Dinophyceae</taxon>
        <taxon>Prorocentrales</taxon>
        <taxon>Prorocentraceae</taxon>
        <taxon>Prorocentrum</taxon>
    </lineage>
</organism>
<feature type="compositionally biased region" description="Low complexity" evidence="1">
    <location>
        <begin position="145"/>
        <end position="177"/>
    </location>
</feature>
<proteinExistence type="predicted"/>
<evidence type="ECO:0000256" key="1">
    <source>
        <dbReference type="SAM" id="MobiDB-lite"/>
    </source>
</evidence>
<protein>
    <submittedName>
        <fullName evidence="2">Uncharacterized protein</fullName>
    </submittedName>
</protein>
<evidence type="ECO:0000313" key="2">
    <source>
        <dbReference type="EMBL" id="CAK0804228.1"/>
    </source>
</evidence>
<feature type="compositionally biased region" description="Low complexity" evidence="1">
    <location>
        <begin position="84"/>
        <end position="100"/>
    </location>
</feature>
<evidence type="ECO:0000313" key="3">
    <source>
        <dbReference type="Proteomes" id="UP001189429"/>
    </source>
</evidence>
<sequence>MLLPSGQCSAAPAAMVRVDSATDIPADVYKEFYQAGRQARRHTGQHTQTISGGFFLETRHLVQSQASPVRRGAAGRARGAAACGACRQPRQPPARRAPAWAEREEPQAISLPIIARGVYASSFRSDRDSPRGKGTSFEDMMSRWSSAMANAARAPPTEAGAPATSAPPSSSTTPRAALELGLCTLRDRGEESAA</sequence>
<accession>A0ABN9QE82</accession>